<name>A0A183AVA7_9TREM</name>
<evidence type="ECO:0000259" key="2">
    <source>
        <dbReference type="Pfam" id="PF07766"/>
    </source>
</evidence>
<keyword evidence="4" id="KW-1185">Reference proteome</keyword>
<evidence type="ECO:0000313" key="4">
    <source>
        <dbReference type="Proteomes" id="UP000272942"/>
    </source>
</evidence>
<proteinExistence type="predicted"/>
<accession>A0A183AVA7</accession>
<gene>
    <name evidence="3" type="ORF">ECPE_LOCUS10892</name>
</gene>
<evidence type="ECO:0000313" key="3">
    <source>
        <dbReference type="EMBL" id="VDP87784.1"/>
    </source>
</evidence>
<reference evidence="5" key="1">
    <citation type="submission" date="2016-06" db="UniProtKB">
        <authorList>
            <consortium name="WormBaseParasite"/>
        </authorList>
    </citation>
    <scope>IDENTIFICATION</scope>
</reference>
<dbReference type="OrthoDB" id="6249702at2759"/>
<evidence type="ECO:0000313" key="5">
    <source>
        <dbReference type="WBParaSite" id="ECPE_0001092601-mRNA-1"/>
    </source>
</evidence>
<dbReference type="InterPro" id="IPR033122">
    <property type="entry name" value="LETM1-like_RBD"/>
</dbReference>
<dbReference type="GO" id="GO:0043022">
    <property type="term" value="F:ribosome binding"/>
    <property type="evidence" value="ECO:0007669"/>
    <property type="project" value="InterPro"/>
</dbReference>
<dbReference type="Proteomes" id="UP000272942">
    <property type="component" value="Unassembled WGS sequence"/>
</dbReference>
<keyword evidence="1" id="KW-0812">Transmembrane</keyword>
<dbReference type="EMBL" id="UZAN01049867">
    <property type="protein sequence ID" value="VDP87784.1"/>
    <property type="molecule type" value="Genomic_DNA"/>
</dbReference>
<dbReference type="AlphaFoldDB" id="A0A183AVA7"/>
<reference evidence="3 4" key="2">
    <citation type="submission" date="2018-11" db="EMBL/GenBank/DDBJ databases">
        <authorList>
            <consortium name="Pathogen Informatics"/>
        </authorList>
    </citation>
    <scope>NUCLEOTIDE SEQUENCE [LARGE SCALE GENOMIC DNA]</scope>
    <source>
        <strain evidence="3 4">Egypt</strain>
    </source>
</reference>
<organism evidence="5">
    <name type="scientific">Echinostoma caproni</name>
    <dbReference type="NCBI Taxonomy" id="27848"/>
    <lineage>
        <taxon>Eukaryota</taxon>
        <taxon>Metazoa</taxon>
        <taxon>Spiralia</taxon>
        <taxon>Lophotrochozoa</taxon>
        <taxon>Platyhelminthes</taxon>
        <taxon>Trematoda</taxon>
        <taxon>Digenea</taxon>
        <taxon>Plagiorchiida</taxon>
        <taxon>Echinostomata</taxon>
        <taxon>Echinostomatoidea</taxon>
        <taxon>Echinostomatidae</taxon>
        <taxon>Echinostoma</taxon>
    </lineage>
</organism>
<sequence>MLVFRPQEGLPRQMLFETLDPIEAFGEVQGKSDRPQSKTPTRDRTEAFGANTISVHSTLIDLNDLRLIWTRIALDNRPISQMLTTMTRRELFVFRQVPQDVIRATPLMLLGPLPGTFLLFPLFFAYPRFFLTRQFWTGEQRAQFDQSRLDQRMTALPDLILDDLQRRVTALRAHRDTSAVLLQHLDLLDEIHEKVNRICIV</sequence>
<keyword evidence="1" id="KW-0472">Membrane</keyword>
<keyword evidence="1" id="KW-1133">Transmembrane helix</keyword>
<feature type="transmembrane region" description="Helical" evidence="1">
    <location>
        <begin position="107"/>
        <end position="126"/>
    </location>
</feature>
<dbReference type="Pfam" id="PF07766">
    <property type="entry name" value="LETM1_RBD"/>
    <property type="match status" value="1"/>
</dbReference>
<feature type="domain" description="Letm1 RBD" evidence="2">
    <location>
        <begin position="86"/>
        <end position="159"/>
    </location>
</feature>
<dbReference type="WBParaSite" id="ECPE_0001092601-mRNA-1">
    <property type="protein sequence ID" value="ECPE_0001092601-mRNA-1"/>
    <property type="gene ID" value="ECPE_0001092601"/>
</dbReference>
<evidence type="ECO:0000256" key="1">
    <source>
        <dbReference type="SAM" id="Phobius"/>
    </source>
</evidence>
<protein>
    <submittedName>
        <fullName evidence="5">LETM1 domain-containing protein</fullName>
    </submittedName>
</protein>